<accession>A0ABN6KG13</accession>
<dbReference type="Proteomes" id="UP000245263">
    <property type="component" value="Chromosome 1"/>
</dbReference>
<evidence type="ECO:0000313" key="2">
    <source>
        <dbReference type="EMBL" id="BDA78633.1"/>
    </source>
</evidence>
<dbReference type="PANTHER" id="PTHR43162">
    <property type="match status" value="1"/>
</dbReference>
<dbReference type="InterPro" id="IPR036291">
    <property type="entry name" value="NAD(P)-bd_dom_sf"/>
</dbReference>
<organism evidence="2 3">
    <name type="scientific">Leptospira kobayashii</name>
    <dbReference type="NCBI Taxonomy" id="1917830"/>
    <lineage>
        <taxon>Bacteria</taxon>
        <taxon>Pseudomonadati</taxon>
        <taxon>Spirochaetota</taxon>
        <taxon>Spirochaetia</taxon>
        <taxon>Leptospirales</taxon>
        <taxon>Leptospiraceae</taxon>
        <taxon>Leptospira</taxon>
    </lineage>
</organism>
<dbReference type="Pfam" id="PF05368">
    <property type="entry name" value="NmrA"/>
    <property type="match status" value="1"/>
</dbReference>
<dbReference type="InterPro" id="IPR051604">
    <property type="entry name" value="Ergot_Alk_Oxidoreductase"/>
</dbReference>
<dbReference type="EMBL" id="AP025028">
    <property type="protein sequence ID" value="BDA78633.1"/>
    <property type="molecule type" value="Genomic_DNA"/>
</dbReference>
<keyword evidence="3" id="KW-1185">Reference proteome</keyword>
<evidence type="ECO:0000259" key="1">
    <source>
        <dbReference type="Pfam" id="PF05368"/>
    </source>
</evidence>
<name>A0ABN6KG13_9LEPT</name>
<dbReference type="InterPro" id="IPR008030">
    <property type="entry name" value="NmrA-like"/>
</dbReference>
<feature type="domain" description="NmrA-like" evidence="1">
    <location>
        <begin position="2"/>
        <end position="240"/>
    </location>
</feature>
<dbReference type="RefSeq" id="WP_109019622.1">
    <property type="nucleotide sequence ID" value="NZ_AP025028.1"/>
</dbReference>
<protein>
    <recommendedName>
        <fullName evidence="1">NmrA-like domain-containing protein</fullName>
    </recommendedName>
</protein>
<gene>
    <name evidence="2" type="ORF">LPTSP3_g15630</name>
</gene>
<dbReference type="Gene3D" id="3.40.50.720">
    <property type="entry name" value="NAD(P)-binding Rossmann-like Domain"/>
    <property type="match status" value="1"/>
</dbReference>
<proteinExistence type="predicted"/>
<evidence type="ECO:0000313" key="3">
    <source>
        <dbReference type="Proteomes" id="UP000245263"/>
    </source>
</evidence>
<reference evidence="2 3" key="1">
    <citation type="submission" date="2021-08" db="EMBL/GenBank/DDBJ databases">
        <title>Complete genome sequence of Leptospira kobayashii strain E30.</title>
        <authorList>
            <person name="Nakao R."/>
            <person name="Nakamura S."/>
            <person name="Masuzawa T."/>
            <person name="Koizumi N."/>
        </authorList>
    </citation>
    <scope>NUCLEOTIDE SEQUENCE [LARGE SCALE GENOMIC DNA]</scope>
    <source>
        <strain evidence="2 3">E30</strain>
    </source>
</reference>
<dbReference type="PANTHER" id="PTHR43162:SF1">
    <property type="entry name" value="PRESTALK A DIFFERENTIATION PROTEIN A"/>
    <property type="match status" value="1"/>
</dbReference>
<dbReference type="SUPFAM" id="SSF51735">
    <property type="entry name" value="NAD(P)-binding Rossmann-fold domains"/>
    <property type="match status" value="1"/>
</dbReference>
<dbReference type="Gene3D" id="3.90.25.10">
    <property type="entry name" value="UDP-galactose 4-epimerase, domain 1"/>
    <property type="match status" value="1"/>
</dbReference>
<sequence length="297" mass="32574">MKIIITGSLGNISKPLTIDLVGKGHSVTVISSKLEKQKEIEALGAKAAIGPLEDVSFLVKSFTGADVAYCMIPPNNYFDHNLDLIEYYHRIGNNYVQAIQESGVKRVIHLSSIGAHLDQGTGIILGHHYVEGVLNKLSNVAITFMRPTAFYYNLYGFLDTIKRTGVIASNYGEEDKVPWVSPIDIARAIAEEIGLPPVDRKVRYVASEELTCNEVAAILGAAIGKPDLKWKVITNEQMQNGLEAVGMAPRIASGLVELNAALHDGTLSENYFRNRPEMGKVRLSDFAKEFAIAFKQN</sequence>